<dbReference type="InterPro" id="IPR012340">
    <property type="entry name" value="NA-bd_OB-fold"/>
</dbReference>
<reference evidence="11 12" key="1">
    <citation type="journal article" date="2014" name="Front. Genet.">
        <title>Genome and metabolic network of "Candidatus Phaeomarinobacter ectocarpi" Ec32, a new candidate genus of Alphaproteobacteria frequently associated with brown algae.</title>
        <authorList>
            <person name="Dittami S.M."/>
            <person name="Barbeyron T."/>
            <person name="Boyen C."/>
            <person name="Cambefort J."/>
            <person name="Collet G."/>
            <person name="Delage L."/>
            <person name="Gobet A."/>
            <person name="Groisillier A."/>
            <person name="Leblanc C."/>
            <person name="Michel G."/>
            <person name="Scornet D."/>
            <person name="Siegel A."/>
            <person name="Tapia J.E."/>
            <person name="Tonon T."/>
        </authorList>
    </citation>
    <scope>NUCLEOTIDE SEQUENCE [LARGE SCALE GENOMIC DNA]</scope>
    <source>
        <strain evidence="11 12">Ec32</strain>
    </source>
</reference>
<name>X5MHZ8_9HYPH</name>
<dbReference type="InterPro" id="IPR022666">
    <property type="entry name" value="Ribosomal_uL2_RNA-bd_dom"/>
</dbReference>
<feature type="region of interest" description="Disordered" evidence="8">
    <location>
        <begin position="35"/>
        <end position="55"/>
    </location>
</feature>
<feature type="compositionally biased region" description="Polar residues" evidence="8">
    <location>
        <begin position="35"/>
        <end position="53"/>
    </location>
</feature>
<keyword evidence="3 7" id="KW-0694">RNA-binding</keyword>
<evidence type="ECO:0000256" key="8">
    <source>
        <dbReference type="SAM" id="MobiDB-lite"/>
    </source>
</evidence>
<sequence length="279" mass="30793">MALKKYNPITPSQRQLVTVDRSGLWKGKPVKTLTQGLTKSGGRNNKGRTTSYRTGGGHKRTYRMIDFKRRKFDVPAKVERLEYDPNRTAFIALIKYEDGELSYILAPQRLAEGDTVIAGARVDVKPGNAMPLSAMPIGTIVHNVEMKEGKGGQIARSAGTYVQLVGRDQGYAILRLGSGEQRLVRGECMATVGAVSNPDQSNIKLGKAGRSRWLGRRPTVRGVAMNPVDHPHGGGEGRTSGGRHPVTPWGKPTKGRRTRSNKSTDKYIVRSRHQRKKKR</sequence>
<dbReference type="HAMAP" id="MF_01320_B">
    <property type="entry name" value="Ribosomal_uL2_B"/>
    <property type="match status" value="1"/>
</dbReference>
<feature type="compositionally biased region" description="Basic residues" evidence="8">
    <location>
        <begin position="269"/>
        <end position="279"/>
    </location>
</feature>
<dbReference type="PANTHER" id="PTHR13691:SF5">
    <property type="entry name" value="LARGE RIBOSOMAL SUBUNIT PROTEIN UL2M"/>
    <property type="match status" value="1"/>
</dbReference>
<comment type="subunit">
    <text evidence="7">Part of the 50S ribosomal subunit. Forms a bridge to the 30S subunit in the 70S ribosome.</text>
</comment>
<proteinExistence type="inferred from homology"/>
<dbReference type="SMART" id="SM01383">
    <property type="entry name" value="Ribosomal_L2"/>
    <property type="match status" value="1"/>
</dbReference>
<organism evidence="11 12">
    <name type="scientific">Candidatus Phaeomarinibacter ectocarpi</name>
    <dbReference type="NCBI Taxonomy" id="1458461"/>
    <lineage>
        <taxon>Bacteria</taxon>
        <taxon>Pseudomonadati</taxon>
        <taxon>Pseudomonadota</taxon>
        <taxon>Alphaproteobacteria</taxon>
        <taxon>Hyphomicrobiales</taxon>
        <taxon>Parvibaculaceae</taxon>
        <taxon>Candidatus Phaeomarinibacter</taxon>
    </lineage>
</organism>
<feature type="domain" description="Large ribosomal subunit protein uL2 C-terminal" evidence="9">
    <location>
        <begin position="124"/>
        <end position="252"/>
    </location>
</feature>
<dbReference type="PATRIC" id="fig|1458461.3.peg.3298"/>
<dbReference type="InterPro" id="IPR022671">
    <property type="entry name" value="Ribosomal_uL2_CS"/>
</dbReference>
<dbReference type="GO" id="GO:0015934">
    <property type="term" value="C:large ribosomal subunit"/>
    <property type="evidence" value="ECO:0007669"/>
    <property type="project" value="InterPro"/>
</dbReference>
<evidence type="ECO:0000259" key="9">
    <source>
        <dbReference type="SMART" id="SM01382"/>
    </source>
</evidence>
<dbReference type="Pfam" id="PF03947">
    <property type="entry name" value="Ribosomal_L2_C"/>
    <property type="match status" value="1"/>
</dbReference>
<dbReference type="GO" id="GO:0003735">
    <property type="term" value="F:structural constituent of ribosome"/>
    <property type="evidence" value="ECO:0007669"/>
    <property type="project" value="InterPro"/>
</dbReference>
<dbReference type="Proteomes" id="UP000032160">
    <property type="component" value="Chromosome I"/>
</dbReference>
<evidence type="ECO:0000256" key="2">
    <source>
        <dbReference type="ARBA" id="ARBA00022730"/>
    </source>
</evidence>
<evidence type="ECO:0000256" key="7">
    <source>
        <dbReference type="HAMAP-Rule" id="MF_01320"/>
    </source>
</evidence>
<feature type="region of interest" description="Disordered" evidence="8">
    <location>
        <begin position="214"/>
        <end position="279"/>
    </location>
</feature>
<dbReference type="SUPFAM" id="SSF50249">
    <property type="entry name" value="Nucleic acid-binding proteins"/>
    <property type="match status" value="1"/>
</dbReference>
<evidence type="ECO:0000256" key="6">
    <source>
        <dbReference type="ARBA" id="ARBA00035242"/>
    </source>
</evidence>
<dbReference type="PROSITE" id="PS00467">
    <property type="entry name" value="RIBOSOMAL_L2"/>
    <property type="match status" value="1"/>
</dbReference>
<dbReference type="RefSeq" id="WP_043949284.1">
    <property type="nucleotide sequence ID" value="NZ_HG966617.1"/>
</dbReference>
<gene>
    <name evidence="7" type="primary">rplB</name>
    <name evidence="11" type="ORF">BN1012_Phect3292</name>
</gene>
<comment type="function">
    <text evidence="7">One of the primary rRNA binding proteins. Required for association of the 30S and 50S subunits to form the 70S ribosome, for tRNA binding and peptide bond formation. It has been suggested to have peptidyltransferase activity; this is somewhat controversial. Makes several contacts with the 16S rRNA in the 70S ribosome.</text>
</comment>
<dbReference type="GO" id="GO:0016740">
    <property type="term" value="F:transferase activity"/>
    <property type="evidence" value="ECO:0007669"/>
    <property type="project" value="InterPro"/>
</dbReference>
<evidence type="ECO:0000313" key="12">
    <source>
        <dbReference type="Proteomes" id="UP000032160"/>
    </source>
</evidence>
<dbReference type="FunFam" id="2.30.30.30:FF:000001">
    <property type="entry name" value="50S ribosomal protein L2"/>
    <property type="match status" value="1"/>
</dbReference>
<protein>
    <recommendedName>
        <fullName evidence="6 7">Large ribosomal subunit protein uL2</fullName>
    </recommendedName>
</protein>
<dbReference type="InterPro" id="IPR014726">
    <property type="entry name" value="Ribosomal_uL2_dom3"/>
</dbReference>
<keyword evidence="2 7" id="KW-0699">rRNA-binding</keyword>
<dbReference type="Gene3D" id="2.40.50.140">
    <property type="entry name" value="Nucleic acid-binding proteins"/>
    <property type="match status" value="1"/>
</dbReference>
<dbReference type="SMART" id="SM01382">
    <property type="entry name" value="Ribosomal_L2_C"/>
    <property type="match status" value="1"/>
</dbReference>
<dbReference type="STRING" id="1458461.BN1012_Phect3292"/>
<feature type="domain" description="Large ribosomal subunit protein uL2 RNA-binding" evidence="10">
    <location>
        <begin position="42"/>
        <end position="118"/>
    </location>
</feature>
<evidence type="ECO:0000256" key="1">
    <source>
        <dbReference type="ARBA" id="ARBA00005636"/>
    </source>
</evidence>
<dbReference type="GO" id="GO:0002181">
    <property type="term" value="P:cytoplasmic translation"/>
    <property type="evidence" value="ECO:0007669"/>
    <property type="project" value="TreeGrafter"/>
</dbReference>
<dbReference type="Gene3D" id="2.30.30.30">
    <property type="match status" value="1"/>
</dbReference>
<evidence type="ECO:0000256" key="4">
    <source>
        <dbReference type="ARBA" id="ARBA00022980"/>
    </source>
</evidence>
<dbReference type="NCBIfam" id="TIGR01171">
    <property type="entry name" value="rplB_bact"/>
    <property type="match status" value="1"/>
</dbReference>
<dbReference type="Gene3D" id="4.10.950.10">
    <property type="entry name" value="Ribosomal protein L2, domain 3"/>
    <property type="match status" value="1"/>
</dbReference>
<accession>X5MHZ8</accession>
<dbReference type="SUPFAM" id="SSF50104">
    <property type="entry name" value="Translation proteins SH3-like domain"/>
    <property type="match status" value="1"/>
</dbReference>
<dbReference type="AlphaFoldDB" id="X5MHZ8"/>
<dbReference type="InterPro" id="IPR005880">
    <property type="entry name" value="Ribosomal_uL2_bac/org-type"/>
</dbReference>
<keyword evidence="5 7" id="KW-0687">Ribonucleoprotein</keyword>
<dbReference type="InterPro" id="IPR002171">
    <property type="entry name" value="Ribosomal_uL2"/>
</dbReference>
<dbReference type="KEGG" id="pect:BN1012_Phect3292"/>
<dbReference type="OrthoDB" id="9778722at2"/>
<dbReference type="EMBL" id="HG966617">
    <property type="protein sequence ID" value="CDO61504.1"/>
    <property type="molecule type" value="Genomic_DNA"/>
</dbReference>
<evidence type="ECO:0000259" key="10">
    <source>
        <dbReference type="SMART" id="SM01383"/>
    </source>
</evidence>
<dbReference type="InterPro" id="IPR008991">
    <property type="entry name" value="Translation_prot_SH3-like_sf"/>
</dbReference>
<dbReference type="InterPro" id="IPR014722">
    <property type="entry name" value="Rib_uL2_dom2"/>
</dbReference>
<dbReference type="Pfam" id="PF00181">
    <property type="entry name" value="Ribosomal_L2_N"/>
    <property type="match status" value="1"/>
</dbReference>
<evidence type="ECO:0000313" key="11">
    <source>
        <dbReference type="EMBL" id="CDO61504.1"/>
    </source>
</evidence>
<comment type="similarity">
    <text evidence="1 7">Belongs to the universal ribosomal protein uL2 family.</text>
</comment>
<dbReference type="InterPro" id="IPR022669">
    <property type="entry name" value="Ribosomal_uL2_C"/>
</dbReference>
<keyword evidence="4 7" id="KW-0689">Ribosomal protein</keyword>
<dbReference type="PIRSF" id="PIRSF002158">
    <property type="entry name" value="Ribosomal_L2"/>
    <property type="match status" value="1"/>
</dbReference>
<keyword evidence="12" id="KW-1185">Reference proteome</keyword>
<dbReference type="GO" id="GO:0019843">
    <property type="term" value="F:rRNA binding"/>
    <property type="evidence" value="ECO:0007669"/>
    <property type="project" value="UniProtKB-UniRule"/>
</dbReference>
<dbReference type="HOGENOM" id="CLU_036235_2_1_5"/>
<dbReference type="FunFam" id="2.40.50.140:FF:000003">
    <property type="entry name" value="50S ribosomal protein L2"/>
    <property type="match status" value="1"/>
</dbReference>
<dbReference type="FunFam" id="4.10.950.10:FF:000001">
    <property type="entry name" value="50S ribosomal protein L2"/>
    <property type="match status" value="1"/>
</dbReference>
<evidence type="ECO:0000256" key="5">
    <source>
        <dbReference type="ARBA" id="ARBA00023274"/>
    </source>
</evidence>
<dbReference type="PANTHER" id="PTHR13691">
    <property type="entry name" value="RIBOSOMAL PROTEIN L2"/>
    <property type="match status" value="1"/>
</dbReference>
<evidence type="ECO:0000256" key="3">
    <source>
        <dbReference type="ARBA" id="ARBA00022884"/>
    </source>
</evidence>